<evidence type="ECO:0000256" key="4">
    <source>
        <dbReference type="ARBA" id="ARBA00022737"/>
    </source>
</evidence>
<feature type="transmembrane region" description="Helical" evidence="11">
    <location>
        <begin position="459"/>
        <end position="479"/>
    </location>
</feature>
<dbReference type="Pfam" id="PF00654">
    <property type="entry name" value="Voltage_CLC"/>
    <property type="match status" value="1"/>
</dbReference>
<dbReference type="Gene3D" id="3.10.580.10">
    <property type="entry name" value="CBS-domain"/>
    <property type="match status" value="1"/>
</dbReference>
<feature type="transmembrane region" description="Helical" evidence="11">
    <location>
        <begin position="388"/>
        <end position="408"/>
    </location>
</feature>
<organism evidence="12 13">
    <name type="scientific">Petromyzon marinus</name>
    <name type="common">Sea lamprey</name>
    <dbReference type="NCBI Taxonomy" id="7757"/>
    <lineage>
        <taxon>Eukaryota</taxon>
        <taxon>Metazoa</taxon>
        <taxon>Chordata</taxon>
        <taxon>Craniata</taxon>
        <taxon>Vertebrata</taxon>
        <taxon>Cyclostomata</taxon>
        <taxon>Hyperoartia</taxon>
        <taxon>Petromyzontiformes</taxon>
        <taxon>Petromyzontidae</taxon>
        <taxon>Petromyzon</taxon>
    </lineage>
</organism>
<feature type="transmembrane region" description="Helical" evidence="11">
    <location>
        <begin position="486"/>
        <end position="503"/>
    </location>
</feature>
<dbReference type="SUPFAM" id="SSF81340">
    <property type="entry name" value="Clc chloride channel"/>
    <property type="match status" value="1"/>
</dbReference>
<evidence type="ECO:0000256" key="6">
    <source>
        <dbReference type="ARBA" id="ARBA00023065"/>
    </source>
</evidence>
<dbReference type="GO" id="GO:0005247">
    <property type="term" value="F:voltage-gated chloride channel activity"/>
    <property type="evidence" value="ECO:0007669"/>
    <property type="project" value="TreeGrafter"/>
</dbReference>
<evidence type="ECO:0000256" key="8">
    <source>
        <dbReference type="ARBA" id="ARBA00023136"/>
    </source>
</evidence>
<dbReference type="CDD" id="cd03683">
    <property type="entry name" value="ClC_1_like"/>
    <property type="match status" value="1"/>
</dbReference>
<evidence type="ECO:0000313" key="12">
    <source>
        <dbReference type="Proteomes" id="UP001318040"/>
    </source>
</evidence>
<feature type="transmembrane region" description="Helical" evidence="11">
    <location>
        <begin position="273"/>
        <end position="293"/>
    </location>
</feature>
<comment type="subcellular location">
    <subcellularLocation>
        <location evidence="1">Membrane</location>
        <topology evidence="1">Multi-pass membrane protein</topology>
    </subcellularLocation>
</comment>
<accession>A0AAJ7X304</accession>
<keyword evidence="9" id="KW-0407">Ion channel</keyword>
<dbReference type="SUPFAM" id="SSF54631">
    <property type="entry name" value="CBS-domain pair"/>
    <property type="match status" value="1"/>
</dbReference>
<dbReference type="Proteomes" id="UP001318040">
    <property type="component" value="Chromosome 28"/>
</dbReference>
<keyword evidence="2" id="KW-0813">Transport</keyword>
<evidence type="ECO:0000256" key="11">
    <source>
        <dbReference type="SAM" id="Phobius"/>
    </source>
</evidence>
<dbReference type="InterPro" id="IPR014743">
    <property type="entry name" value="Cl-channel_core"/>
</dbReference>
<dbReference type="PANTHER" id="PTHR45720:SF3">
    <property type="entry name" value="CHLORIDE CHANNEL PROTEIN CLC-KB"/>
    <property type="match status" value="1"/>
</dbReference>
<dbReference type="InterPro" id="IPR001807">
    <property type="entry name" value="ClC"/>
</dbReference>
<feature type="transmembrane region" description="Helical" evidence="11">
    <location>
        <begin position="191"/>
        <end position="215"/>
    </location>
</feature>
<dbReference type="GO" id="GO:0005886">
    <property type="term" value="C:plasma membrane"/>
    <property type="evidence" value="ECO:0007669"/>
    <property type="project" value="TreeGrafter"/>
</dbReference>
<dbReference type="PANTHER" id="PTHR45720">
    <property type="entry name" value="CHLORIDE CHANNEL PROTEIN 2"/>
    <property type="match status" value="1"/>
</dbReference>
<feature type="transmembrane region" description="Helical" evidence="11">
    <location>
        <begin position="41"/>
        <end position="60"/>
    </location>
</feature>
<gene>
    <name evidence="13" type="primary">LOC116946972</name>
</gene>
<keyword evidence="9" id="KW-0869">Chloride channel</keyword>
<dbReference type="CDD" id="cd04591">
    <property type="entry name" value="CBS_pair_voltage-gated_CLC_euk_bac"/>
    <property type="match status" value="1"/>
</dbReference>
<feature type="transmembrane region" description="Helical" evidence="11">
    <location>
        <begin position="81"/>
        <end position="102"/>
    </location>
</feature>
<dbReference type="FunFam" id="1.10.3080.10:FF:000012">
    <property type="entry name" value="Chloride channel K"/>
    <property type="match status" value="1"/>
</dbReference>
<keyword evidence="10" id="KW-0868">Chloride</keyword>
<evidence type="ECO:0000256" key="5">
    <source>
        <dbReference type="ARBA" id="ARBA00022989"/>
    </source>
</evidence>
<evidence type="ECO:0000256" key="7">
    <source>
        <dbReference type="ARBA" id="ARBA00023122"/>
    </source>
</evidence>
<keyword evidence="8 11" id="KW-0472">Membrane</keyword>
<dbReference type="RefSeq" id="XP_032818168.1">
    <property type="nucleotide sequence ID" value="XM_032962277.1"/>
</dbReference>
<reference evidence="13" key="1">
    <citation type="submission" date="2025-08" db="UniProtKB">
        <authorList>
            <consortium name="RefSeq"/>
        </authorList>
    </citation>
    <scope>IDENTIFICATION</scope>
    <source>
        <tissue evidence="13">Sperm</tissue>
    </source>
</reference>
<keyword evidence="7" id="KW-0129">CBS domain</keyword>
<name>A0AAJ7X304_PETMA</name>
<evidence type="ECO:0000256" key="3">
    <source>
        <dbReference type="ARBA" id="ARBA00022692"/>
    </source>
</evidence>
<feature type="transmembrane region" description="Helical" evidence="11">
    <location>
        <begin position="420"/>
        <end position="439"/>
    </location>
</feature>
<keyword evidence="3 11" id="KW-0812">Transmembrane</keyword>
<feature type="transmembrane region" description="Helical" evidence="11">
    <location>
        <begin position="316"/>
        <end position="335"/>
    </location>
</feature>
<dbReference type="InterPro" id="IPR050970">
    <property type="entry name" value="Cl_channel_volt-gated"/>
</dbReference>
<keyword evidence="5 11" id="KW-1133">Transmembrane helix</keyword>
<keyword evidence="4" id="KW-0677">Repeat</keyword>
<dbReference type="GO" id="GO:0034707">
    <property type="term" value="C:chloride channel complex"/>
    <property type="evidence" value="ECO:0007669"/>
    <property type="project" value="UniProtKB-KW"/>
</dbReference>
<evidence type="ECO:0000256" key="9">
    <source>
        <dbReference type="ARBA" id="ARBA00023173"/>
    </source>
</evidence>
<evidence type="ECO:0000256" key="10">
    <source>
        <dbReference type="ARBA" id="ARBA00023214"/>
    </source>
</evidence>
<dbReference type="Gene3D" id="1.10.3080.10">
    <property type="entry name" value="Clc chloride channel"/>
    <property type="match status" value="1"/>
</dbReference>
<dbReference type="KEGG" id="pmrn:116946972"/>
<keyword evidence="12" id="KW-1185">Reference proteome</keyword>
<evidence type="ECO:0000313" key="13">
    <source>
        <dbReference type="RefSeq" id="XP_032818168.1"/>
    </source>
</evidence>
<dbReference type="PRINTS" id="PR00762">
    <property type="entry name" value="CLCHANNEL"/>
</dbReference>
<dbReference type="InterPro" id="IPR046342">
    <property type="entry name" value="CBS_dom_sf"/>
</dbReference>
<evidence type="ECO:0000256" key="2">
    <source>
        <dbReference type="ARBA" id="ARBA00022448"/>
    </source>
</evidence>
<protein>
    <submittedName>
        <fullName evidence="13">Chloride channel protein ClC-Kb-like</fullName>
    </submittedName>
</protein>
<evidence type="ECO:0000256" key="1">
    <source>
        <dbReference type="ARBA" id="ARBA00004141"/>
    </source>
</evidence>
<sequence>MQNEHRLLDSTDKRPWPKLRGHVQACLRVAKSLLMKTGEDWWFLFALGMLMALISFTMDFTSAKLQKVHRMLFDELQDHRLLQWVAWVSFPMALTAFSTGFAQSVSPASGGSGIPELKTILGGVVLEEYLSIRTFAAKVIGLTCTLSAGSTVFLGKVGPFVHISSMLATFLGRVMTRVAGTYENAARQYEMLVAAAAVGVGCCFGAPVSGVLFSVEVMSSHFAVRDYWRGFFAASCGALMFRILSVLNREQETIVALFKTQFLVDFPFDLPELVFFALLGVICGGVSCAYLYCQRTFFAYVRKNKVTAKLLASDKALYSTAVAFLLAVITFPPGIGQFMAARLTMKELLTSMFDRDTWFVLSANRSANLAAPVNQSSLWLEWANPDSGVYATLCVFIVMKFWMLILATTMPLPAGYFMPVFVYGAALGRLVGEVLAYIFPNGIKSEGTVVYITPGGYALAGAAAFSGAVTHTVSTAMLVFEVTGQIAHILPVLVAVLVANAIAQKFQPSFYDGTIMIKKLPYLPKLRGAGRTGAYGILVEQFMNTKISYLTRDSSERHVKKILKSVPLTAYPVVDADNSMILVGAVRRPELVHWMRNRAADGELESPKTLDGCDIEPITFQLSPKTSLYQAHKLFELLGLQFIYVTSAGRLVGAVTLAELRRGMEDLISGKIVPALMSAV</sequence>
<keyword evidence="6" id="KW-0406">Ion transport</keyword>
<dbReference type="AlphaFoldDB" id="A0AAJ7X304"/>
<proteinExistence type="predicted"/>